<evidence type="ECO:0000313" key="2">
    <source>
        <dbReference type="Proteomes" id="UP000008372"/>
    </source>
</evidence>
<dbReference type="EMBL" id="BAEK01000077">
    <property type="protein sequence ID" value="GAC07219.1"/>
    <property type="molecule type" value="Genomic_DNA"/>
</dbReference>
<protein>
    <submittedName>
        <fullName evidence="1">Uncharacterized protein</fullName>
    </submittedName>
</protein>
<dbReference type="Proteomes" id="UP000008372">
    <property type="component" value="Unassembled WGS sequence"/>
</dbReference>
<accession>A0ABQ0ICX6</accession>
<keyword evidence="2" id="KW-1185">Reference proteome</keyword>
<sequence>MLYQYELMAISELLSTGTLINEAYTALHDFERELVFF</sequence>
<gene>
    <name evidence="1" type="ORF">GAGA_4394</name>
</gene>
<comment type="caution">
    <text evidence="1">The sequence shown here is derived from an EMBL/GenBank/DDBJ whole genome shotgun (WGS) entry which is preliminary data.</text>
</comment>
<reference evidence="1 2" key="1">
    <citation type="journal article" date="2014" name="Environ. Microbiol.">
        <title>Comparative genomics of the marine bacterial genus Glaciecola reveals the high degree of genomic diversity and genomic characteristic for cold adaptation.</title>
        <authorList>
            <person name="Qin Q.L."/>
            <person name="Xie B.B."/>
            <person name="Yu Y."/>
            <person name="Shu Y.L."/>
            <person name="Rong J.C."/>
            <person name="Zhang Y.J."/>
            <person name="Zhao D.L."/>
            <person name="Chen X.L."/>
            <person name="Zhang X.Y."/>
            <person name="Chen B."/>
            <person name="Zhou B.C."/>
            <person name="Zhang Y.Z."/>
        </authorList>
    </citation>
    <scope>NUCLEOTIDE SEQUENCE [LARGE SCALE GENOMIC DNA]</scope>
    <source>
        <strain evidence="1 2">NO2</strain>
    </source>
</reference>
<evidence type="ECO:0000313" key="1">
    <source>
        <dbReference type="EMBL" id="GAC07219.1"/>
    </source>
</evidence>
<proteinExistence type="predicted"/>
<organism evidence="1 2">
    <name type="scientific">Paraglaciecola agarilytica NO2</name>
    <dbReference type="NCBI Taxonomy" id="1125747"/>
    <lineage>
        <taxon>Bacteria</taxon>
        <taxon>Pseudomonadati</taxon>
        <taxon>Pseudomonadota</taxon>
        <taxon>Gammaproteobacteria</taxon>
        <taxon>Alteromonadales</taxon>
        <taxon>Alteromonadaceae</taxon>
        <taxon>Paraglaciecola</taxon>
    </lineage>
</organism>
<name>A0ABQ0ICX6_9ALTE</name>